<name>A0A1V2H8M3_9PROT</name>
<dbReference type="InterPro" id="IPR027051">
    <property type="entry name" value="XdhC_Rossmann_dom"/>
</dbReference>
<sequence length="238" mass="24851">MKAETFSRLHAARAQGRPVALLTRLPDGAQLLHPDDTLPPALAGAAAAALAADAARTLSVDGQDWFIQPHNPPLRLIVVGAVHVAQALVPMAAGLGYAMTVVDPRRAFATEERFGARVTLVDDWPDEAMARLAPDPRTAVVTLTHDPKLDDPALEVALKSPAFYIGALGSRKTHAKRLARLAEAGLTGADCARIAAPVGLAIGAVTAPEIALSIMAEVVAARRGAALARRSAPELEKT</sequence>
<keyword evidence="3" id="KW-1185">Reference proteome</keyword>
<dbReference type="Gene3D" id="3.40.50.720">
    <property type="entry name" value="NAD(P)-binding Rossmann-like Domain"/>
    <property type="match status" value="1"/>
</dbReference>
<proteinExistence type="predicted"/>
<dbReference type="InterPro" id="IPR052698">
    <property type="entry name" value="MoCofactor_Util/Proc"/>
</dbReference>
<dbReference type="OrthoDB" id="9815497at2"/>
<dbReference type="EMBL" id="MLCO01000011">
    <property type="protein sequence ID" value="ONG58833.1"/>
    <property type="molecule type" value="Genomic_DNA"/>
</dbReference>
<organism evidence="2 3">
    <name type="scientific">Teichococcus deserti</name>
    <dbReference type="NCBI Taxonomy" id="1817963"/>
    <lineage>
        <taxon>Bacteria</taxon>
        <taxon>Pseudomonadati</taxon>
        <taxon>Pseudomonadota</taxon>
        <taxon>Alphaproteobacteria</taxon>
        <taxon>Acetobacterales</taxon>
        <taxon>Roseomonadaceae</taxon>
        <taxon>Roseomonas</taxon>
    </lineage>
</organism>
<dbReference type="PANTHER" id="PTHR30388:SF4">
    <property type="entry name" value="MOLYBDENUM COFACTOR INSERTION CHAPERONE PAOD"/>
    <property type="match status" value="1"/>
</dbReference>
<dbReference type="PANTHER" id="PTHR30388">
    <property type="entry name" value="ALDEHYDE OXIDOREDUCTASE MOLYBDENUM COFACTOR ASSEMBLY PROTEIN"/>
    <property type="match status" value="1"/>
</dbReference>
<dbReference type="RefSeq" id="WP_076955636.1">
    <property type="nucleotide sequence ID" value="NZ_MLCO01000011.1"/>
</dbReference>
<dbReference type="AlphaFoldDB" id="A0A1V2H8M3"/>
<protein>
    <submittedName>
        <fullName evidence="2">Xanthine dehydrogenase</fullName>
    </submittedName>
</protein>
<gene>
    <name evidence="2" type="ORF">BKE38_01635</name>
</gene>
<evidence type="ECO:0000259" key="1">
    <source>
        <dbReference type="Pfam" id="PF13478"/>
    </source>
</evidence>
<feature type="domain" description="XdhC Rossmann" evidence="1">
    <location>
        <begin position="76"/>
        <end position="218"/>
    </location>
</feature>
<evidence type="ECO:0000313" key="2">
    <source>
        <dbReference type="EMBL" id="ONG58833.1"/>
    </source>
</evidence>
<dbReference type="Proteomes" id="UP000188879">
    <property type="component" value="Unassembled WGS sequence"/>
</dbReference>
<evidence type="ECO:0000313" key="3">
    <source>
        <dbReference type="Proteomes" id="UP000188879"/>
    </source>
</evidence>
<dbReference type="Pfam" id="PF13478">
    <property type="entry name" value="XdhC_C"/>
    <property type="match status" value="1"/>
</dbReference>
<accession>A0A1V2H8M3</accession>
<comment type="caution">
    <text evidence="2">The sequence shown here is derived from an EMBL/GenBank/DDBJ whole genome shotgun (WGS) entry which is preliminary data.</text>
</comment>
<reference evidence="2 3" key="1">
    <citation type="submission" date="2016-10" db="EMBL/GenBank/DDBJ databases">
        <title>Draft Genome sequence of Roseomonas sp. strain M3.</title>
        <authorList>
            <person name="Subhash Y."/>
            <person name="Lee S."/>
        </authorList>
    </citation>
    <scope>NUCLEOTIDE SEQUENCE [LARGE SCALE GENOMIC DNA]</scope>
    <source>
        <strain evidence="2 3">M3</strain>
    </source>
</reference>